<dbReference type="NCBIfam" id="TIGR03609">
    <property type="entry name" value="S_layer_CsaB"/>
    <property type="match status" value="1"/>
</dbReference>
<feature type="domain" description="Glycosyltransferase subfamily 4-like N-terminal" evidence="3">
    <location>
        <begin position="13"/>
        <end position="170"/>
    </location>
</feature>
<dbReference type="AlphaFoldDB" id="A0A9E7DI76"/>
<dbReference type="RefSeq" id="WP_249242115.1">
    <property type="nucleotide sequence ID" value="NZ_CP096649.1"/>
</dbReference>
<evidence type="ECO:0000259" key="2">
    <source>
        <dbReference type="Pfam" id="PF04230"/>
    </source>
</evidence>
<dbReference type="InterPro" id="IPR028098">
    <property type="entry name" value="Glyco_trans_4-like_N"/>
</dbReference>
<dbReference type="Pfam" id="PF00534">
    <property type="entry name" value="Glycos_transf_1"/>
    <property type="match status" value="1"/>
</dbReference>
<dbReference type="KEGG" id="fms:M1R53_04400"/>
<feature type="domain" description="Glycosyl transferase family 1" evidence="1">
    <location>
        <begin position="183"/>
        <end position="344"/>
    </location>
</feature>
<dbReference type="PANTHER" id="PTHR36836">
    <property type="entry name" value="COLANIC ACID BIOSYNTHESIS PROTEIN WCAK"/>
    <property type="match status" value="1"/>
</dbReference>
<dbReference type="EMBL" id="CP096649">
    <property type="protein sequence ID" value="UQK58484.1"/>
    <property type="molecule type" value="Genomic_DNA"/>
</dbReference>
<gene>
    <name evidence="4" type="primary">csaB</name>
    <name evidence="4" type="ORF">M1R53_04400</name>
</gene>
<evidence type="ECO:0000313" key="5">
    <source>
        <dbReference type="Proteomes" id="UP000831151"/>
    </source>
</evidence>
<name>A0A9E7DI76_9FIRM</name>
<accession>A0A9E7DI76</accession>
<feature type="domain" description="Polysaccharide pyruvyl transferase" evidence="2">
    <location>
        <begin position="382"/>
        <end position="657"/>
    </location>
</feature>
<dbReference type="Proteomes" id="UP000831151">
    <property type="component" value="Chromosome"/>
</dbReference>
<proteinExistence type="predicted"/>
<evidence type="ECO:0000259" key="1">
    <source>
        <dbReference type="Pfam" id="PF00534"/>
    </source>
</evidence>
<dbReference type="InterPro" id="IPR007345">
    <property type="entry name" value="Polysacch_pyruvyl_Trfase"/>
</dbReference>
<evidence type="ECO:0000313" key="4">
    <source>
        <dbReference type="EMBL" id="UQK58484.1"/>
    </source>
</evidence>
<organism evidence="4 5">
    <name type="scientific">Fenollaria massiliensis</name>
    <dbReference type="NCBI Taxonomy" id="938288"/>
    <lineage>
        <taxon>Bacteria</taxon>
        <taxon>Bacillati</taxon>
        <taxon>Bacillota</taxon>
        <taxon>Clostridia</taxon>
        <taxon>Eubacteriales</taxon>
        <taxon>Fenollaria</taxon>
    </lineage>
</organism>
<dbReference type="GO" id="GO:0016757">
    <property type="term" value="F:glycosyltransferase activity"/>
    <property type="evidence" value="ECO:0007669"/>
    <property type="project" value="InterPro"/>
</dbReference>
<protein>
    <submittedName>
        <fullName evidence="4">Polysaccharide pyruvyl transferase CsaB</fullName>
    </submittedName>
</protein>
<dbReference type="Gene3D" id="3.40.50.2000">
    <property type="entry name" value="Glycogen Phosphorylase B"/>
    <property type="match status" value="2"/>
</dbReference>
<keyword evidence="5" id="KW-1185">Reference proteome</keyword>
<dbReference type="SUPFAM" id="SSF53756">
    <property type="entry name" value="UDP-Glycosyltransferase/glycogen phosphorylase"/>
    <property type="match status" value="2"/>
</dbReference>
<dbReference type="InterPro" id="IPR019896">
    <property type="entry name" value="Polysacch_pyruvyl_Trfase_CsaB"/>
</dbReference>
<evidence type="ECO:0000259" key="3">
    <source>
        <dbReference type="Pfam" id="PF13439"/>
    </source>
</evidence>
<dbReference type="Pfam" id="PF13439">
    <property type="entry name" value="Glyco_transf_4"/>
    <property type="match status" value="1"/>
</dbReference>
<dbReference type="InterPro" id="IPR001296">
    <property type="entry name" value="Glyco_trans_1"/>
</dbReference>
<reference evidence="4" key="1">
    <citation type="submission" date="2022-04" db="EMBL/GenBank/DDBJ databases">
        <title>Complete genome sequences of Ezakiella coagulans and Fenollaria massiliensis.</title>
        <authorList>
            <person name="France M.T."/>
            <person name="Clifford J."/>
            <person name="Narina S."/>
            <person name="Rutt L."/>
            <person name="Ravel J."/>
        </authorList>
    </citation>
    <scope>NUCLEOTIDE SEQUENCE</scope>
    <source>
        <strain evidence="4">C0061C2</strain>
    </source>
</reference>
<sequence length="729" mass="83349">MKVLHLISGGDTGGAKTHIINLLCGLKDKVDVKLVCFIKGPFADDLKKHGIDVEVIEQKSRFDFSVVNKLKDLIESENFEIVHSHGARANLISYFLKKKVAAKFITTVHSDYLLDFKDNFYKNIVFTNLNKFALKRFDNYIAVSDSFKDMLVSRGFDKDKIFTIYNGIFLEDKIIKDKESYLKEKNIDYKDKFIVGILARLDKVKDHETFLRAAKEVIDKDKSVIFLIAGDGQDKEHLLSLRKELDLENNVYFLGNETHPYDFLNAIDINVLCSLSESFPYVIMEGGSLKKATIASRVGGIPKIILDGETGKLFEKQDYKALAADILKLKNNSDERKKLGENLYTRIIDNFTHIKMAEKHVEIYKKILAKHVIMSGYFGFSNSGDDAILKSILESFKALDPNLNIKVLSKDPGLTEKEYGVPAVDRFKLFDVIKSIKASDMLISGGGSLLQDKTSSRSIWYYLLIMKLAKHYKKKVFVYSNGVGPINKKFNRNFTRRVLNKVDYITLRDIDSYNFIKSIGVNNQNVKVLSDPVFNLKEASDESIREKFDINKDTVLVSVRSWMNDEKLIDELVKFLNYLIDQGKNIVFMPMQMPRDTTISEKIAANLKSSKIIDEKYPVEILMNLMKNADFIVAMRLHAMIYAIHQNLPFIGLSYDPKTETLLKDFDESINIDVDGINYDDLTKAYEYISNNRKDFINKLSSINEENKKKAIEASKLALELLKDDAYGH</sequence>
<dbReference type="PANTHER" id="PTHR36836:SF1">
    <property type="entry name" value="COLANIC ACID BIOSYNTHESIS PROTEIN WCAK"/>
    <property type="match status" value="1"/>
</dbReference>
<keyword evidence="4" id="KW-0808">Transferase</keyword>
<dbReference type="Pfam" id="PF04230">
    <property type="entry name" value="PS_pyruv_trans"/>
    <property type="match status" value="1"/>
</dbReference>